<evidence type="ECO:0000313" key="3">
    <source>
        <dbReference type="EMBL" id="RYO77689.1"/>
    </source>
</evidence>
<feature type="domain" description="2EXR" evidence="2">
    <location>
        <begin position="76"/>
        <end position="179"/>
    </location>
</feature>
<dbReference type="EMBL" id="QJNS01000439">
    <property type="protein sequence ID" value="RYO77689.1"/>
    <property type="molecule type" value="Genomic_DNA"/>
</dbReference>
<evidence type="ECO:0000256" key="1">
    <source>
        <dbReference type="SAM" id="MobiDB-lite"/>
    </source>
</evidence>
<dbReference type="InterPro" id="IPR045518">
    <property type="entry name" value="2EXR"/>
</dbReference>
<dbReference type="Proteomes" id="UP000294003">
    <property type="component" value="Unassembled WGS sequence"/>
</dbReference>
<dbReference type="PANTHER" id="PTHR35910">
    <property type="entry name" value="2EXR DOMAIN-CONTAINING PROTEIN"/>
    <property type="match status" value="1"/>
</dbReference>
<proteinExistence type="predicted"/>
<organism evidence="3 4">
    <name type="scientific">Monosporascus cannonballus</name>
    <dbReference type="NCBI Taxonomy" id="155416"/>
    <lineage>
        <taxon>Eukaryota</taxon>
        <taxon>Fungi</taxon>
        <taxon>Dikarya</taxon>
        <taxon>Ascomycota</taxon>
        <taxon>Pezizomycotina</taxon>
        <taxon>Sordariomycetes</taxon>
        <taxon>Xylariomycetidae</taxon>
        <taxon>Xylariales</taxon>
        <taxon>Xylariales incertae sedis</taxon>
        <taxon>Monosporascus</taxon>
    </lineage>
</organism>
<gene>
    <name evidence="3" type="ORF">DL762_009093</name>
</gene>
<sequence>MDDRGLLHVILRREKRILDAVDRLNVDQRHLQIAIEHLLDQNTQLLSQQRLLHRENATLRDEVAAIRRAAETVPRFTCFMKLPPEIRHKIWDLAIPRRFVRLGPREPKDEGPGEDGLDSESKHRPPAVSHVCREARAIATRNAGFRAVQYRVFAHSFPTVMGIPFEREWTWFDSARDMLIIPTWMAETDADIQHLTKAVQHVLVDEPHRYLGLFVDTLLDPAIFPNLRTVSFIVEEKVWHPLSDAPAPSPHHLPPDNPYAIFDVEDLDCMPAILRTRTKAQYDEQQWVFGYDWGALESEDEDDDRRFKWPDLQASLATRWKSRRGNQQTPSFGRVVLLGNDGPGARGPASYLEG</sequence>
<name>A0ABY0GYS1_9PEZI</name>
<protein>
    <recommendedName>
        <fullName evidence="2">2EXR domain-containing protein</fullName>
    </recommendedName>
</protein>
<dbReference type="Pfam" id="PF20150">
    <property type="entry name" value="2EXR"/>
    <property type="match status" value="1"/>
</dbReference>
<reference evidence="3 4" key="1">
    <citation type="submission" date="2018-06" db="EMBL/GenBank/DDBJ databases">
        <title>Complete Genomes of Monosporascus.</title>
        <authorList>
            <person name="Robinson A.J."/>
            <person name="Natvig D.O."/>
        </authorList>
    </citation>
    <scope>NUCLEOTIDE SEQUENCE [LARGE SCALE GENOMIC DNA]</scope>
    <source>
        <strain evidence="3 4">CBS 609.92</strain>
    </source>
</reference>
<dbReference type="PANTHER" id="PTHR35910:SF6">
    <property type="entry name" value="2EXR DOMAIN-CONTAINING PROTEIN"/>
    <property type="match status" value="1"/>
</dbReference>
<comment type="caution">
    <text evidence="3">The sequence shown here is derived from an EMBL/GenBank/DDBJ whole genome shotgun (WGS) entry which is preliminary data.</text>
</comment>
<feature type="region of interest" description="Disordered" evidence="1">
    <location>
        <begin position="103"/>
        <end position="127"/>
    </location>
</feature>
<evidence type="ECO:0000259" key="2">
    <source>
        <dbReference type="Pfam" id="PF20150"/>
    </source>
</evidence>
<accession>A0ABY0GYS1</accession>
<keyword evidence="4" id="KW-1185">Reference proteome</keyword>
<evidence type="ECO:0000313" key="4">
    <source>
        <dbReference type="Proteomes" id="UP000294003"/>
    </source>
</evidence>